<accession>A0A6B0TW59</accession>
<reference evidence="1" key="1">
    <citation type="submission" date="2019-12" db="EMBL/GenBank/DDBJ databases">
        <title>An insight into the sialome of adult female Ixodes ricinus ticks feeding for 6 days.</title>
        <authorList>
            <person name="Perner J."/>
            <person name="Ribeiro J.M.C."/>
        </authorList>
    </citation>
    <scope>NUCLEOTIDE SEQUENCE</scope>
    <source>
        <strain evidence="1">Semi-engorged</strain>
        <tissue evidence="1">Salivary glands</tissue>
    </source>
</reference>
<sequence length="80" mass="8659">MAMGVYCPCLSSSVSLTPLFSSCWVAASRSDPNWAKAATSRYWANSSFMDPATCFMALVCAAEPTRLTDRPTLMAGRMPL</sequence>
<proteinExistence type="predicted"/>
<dbReference type="AlphaFoldDB" id="A0A6B0TW59"/>
<organism evidence="1">
    <name type="scientific">Ixodes ricinus</name>
    <name type="common">Common tick</name>
    <name type="synonym">Acarus ricinus</name>
    <dbReference type="NCBI Taxonomy" id="34613"/>
    <lineage>
        <taxon>Eukaryota</taxon>
        <taxon>Metazoa</taxon>
        <taxon>Ecdysozoa</taxon>
        <taxon>Arthropoda</taxon>
        <taxon>Chelicerata</taxon>
        <taxon>Arachnida</taxon>
        <taxon>Acari</taxon>
        <taxon>Parasitiformes</taxon>
        <taxon>Ixodida</taxon>
        <taxon>Ixodoidea</taxon>
        <taxon>Ixodidae</taxon>
        <taxon>Ixodinae</taxon>
        <taxon>Ixodes</taxon>
    </lineage>
</organism>
<name>A0A6B0TW59_IXORI</name>
<dbReference type="EMBL" id="GIFC01002189">
    <property type="protein sequence ID" value="MXU84272.1"/>
    <property type="molecule type" value="Transcribed_RNA"/>
</dbReference>
<protein>
    <submittedName>
        <fullName evidence="1">Putative secreted protein</fullName>
    </submittedName>
</protein>
<evidence type="ECO:0000313" key="1">
    <source>
        <dbReference type="EMBL" id="MXU84272.1"/>
    </source>
</evidence>